<dbReference type="AlphaFoldDB" id="A0A319DXI4"/>
<name>A0A319DXI4_ASPSB</name>
<dbReference type="OrthoDB" id="5400850at2759"/>
<dbReference type="Proteomes" id="UP000248423">
    <property type="component" value="Unassembled WGS sequence"/>
</dbReference>
<keyword evidence="4" id="KW-1185">Reference proteome</keyword>
<evidence type="ECO:0000313" key="3">
    <source>
        <dbReference type="EMBL" id="PYI02512.1"/>
    </source>
</evidence>
<organism evidence="3 4">
    <name type="scientific">Aspergillus sclerotiicarbonarius (strain CBS 121057 / IBT 28362)</name>
    <dbReference type="NCBI Taxonomy" id="1448318"/>
    <lineage>
        <taxon>Eukaryota</taxon>
        <taxon>Fungi</taxon>
        <taxon>Dikarya</taxon>
        <taxon>Ascomycota</taxon>
        <taxon>Pezizomycotina</taxon>
        <taxon>Eurotiomycetes</taxon>
        <taxon>Eurotiomycetidae</taxon>
        <taxon>Eurotiales</taxon>
        <taxon>Aspergillaceae</taxon>
        <taxon>Aspergillus</taxon>
        <taxon>Aspergillus subgen. Circumdati</taxon>
    </lineage>
</organism>
<evidence type="ECO:0000313" key="4">
    <source>
        <dbReference type="Proteomes" id="UP000248423"/>
    </source>
</evidence>
<dbReference type="EMBL" id="KZ826393">
    <property type="protein sequence ID" value="PYI02512.1"/>
    <property type="molecule type" value="Genomic_DNA"/>
</dbReference>
<evidence type="ECO:0000259" key="2">
    <source>
        <dbReference type="Pfam" id="PF25545"/>
    </source>
</evidence>
<evidence type="ECO:0000256" key="1">
    <source>
        <dbReference type="SAM" id="MobiDB-lite"/>
    </source>
</evidence>
<dbReference type="Pfam" id="PF25545">
    <property type="entry name" value="DUF7924"/>
    <property type="match status" value="1"/>
</dbReference>
<dbReference type="PANTHER" id="PTHR42470:SF2">
    <property type="match status" value="1"/>
</dbReference>
<dbReference type="InterPro" id="IPR057684">
    <property type="entry name" value="DUF7924"/>
</dbReference>
<protein>
    <recommendedName>
        <fullName evidence="2">DUF7924 domain-containing protein</fullName>
    </recommendedName>
</protein>
<sequence>MSLQTPTEAQTAARTGVKPIDYNSSNCDTYLKNKGCIMKPHPSGIADDDKEFYQTLLQSVSDTPKGTVFDEDALEYLNLKGEWKNETGITRMISQLVVPSAEVEMCRGKLQPLRLVESINEPWTWSTSLNLDATLPQPKLDPSLKRLPTPQPDYAVGFSRDAFTPDQLKKLNPYLGSDTENSGFKSSAFQGTEDMLFPFLTSECKCFKGDLHVARKQNAHAMARSLRGVFELFKLAKCQNELHRKVLGFSIIHNHELVSIYAHYVVIENFQAKYYQDKIRGFLIDPSSPDKVWSSHHFVMAVYQKWAPKHLTRLCSAINKLSDPDVIMEDRSTVQPTVLTQQMVSERNSIAMSHEPPLPGPPENSRSKSRKGNY</sequence>
<feature type="domain" description="DUF7924" evidence="2">
    <location>
        <begin position="82"/>
        <end position="318"/>
    </location>
</feature>
<dbReference type="VEuPathDB" id="FungiDB:BO78DRAFT_324835"/>
<accession>A0A319DXI4</accession>
<proteinExistence type="predicted"/>
<feature type="region of interest" description="Disordered" evidence="1">
    <location>
        <begin position="351"/>
        <end position="374"/>
    </location>
</feature>
<gene>
    <name evidence="3" type="ORF">BO78DRAFT_324835</name>
</gene>
<dbReference type="PANTHER" id="PTHR42470">
    <property type="entry name" value="VAST DOMAIN-CONTAINING PROTEIN"/>
    <property type="match status" value="1"/>
</dbReference>
<dbReference type="STRING" id="1448318.A0A319DXI4"/>
<reference evidence="3 4" key="1">
    <citation type="submission" date="2018-02" db="EMBL/GenBank/DDBJ databases">
        <title>The genomes of Aspergillus section Nigri reveals drivers in fungal speciation.</title>
        <authorList>
            <consortium name="DOE Joint Genome Institute"/>
            <person name="Vesth T.C."/>
            <person name="Nybo J."/>
            <person name="Theobald S."/>
            <person name="Brandl J."/>
            <person name="Frisvad J.C."/>
            <person name="Nielsen K.F."/>
            <person name="Lyhne E.K."/>
            <person name="Kogle M.E."/>
            <person name="Kuo A."/>
            <person name="Riley R."/>
            <person name="Clum A."/>
            <person name="Nolan M."/>
            <person name="Lipzen A."/>
            <person name="Salamov A."/>
            <person name="Henrissat B."/>
            <person name="Wiebenga A."/>
            <person name="De vries R.P."/>
            <person name="Grigoriev I.V."/>
            <person name="Mortensen U.H."/>
            <person name="Andersen M.R."/>
            <person name="Baker S.E."/>
        </authorList>
    </citation>
    <scope>NUCLEOTIDE SEQUENCE [LARGE SCALE GENOMIC DNA]</scope>
    <source>
        <strain evidence="3 4">CBS 121057</strain>
    </source>
</reference>